<reference evidence="2" key="1">
    <citation type="submission" date="2023-06" db="EMBL/GenBank/DDBJ databases">
        <title>Survivors Of The Sea: Transcriptome response of Skeletonema marinoi to long-term dormancy.</title>
        <authorList>
            <person name="Pinder M.I.M."/>
            <person name="Kourtchenko O."/>
            <person name="Robertson E.K."/>
            <person name="Larsson T."/>
            <person name="Maumus F."/>
            <person name="Osuna-Cruz C.M."/>
            <person name="Vancaester E."/>
            <person name="Stenow R."/>
            <person name="Vandepoele K."/>
            <person name="Ploug H."/>
            <person name="Bruchert V."/>
            <person name="Godhe A."/>
            <person name="Topel M."/>
        </authorList>
    </citation>
    <scope>NUCLEOTIDE SEQUENCE</scope>
    <source>
        <strain evidence="2">R05AC</strain>
    </source>
</reference>
<keyword evidence="3" id="KW-1185">Reference proteome</keyword>
<organism evidence="2 3">
    <name type="scientific">Skeletonema marinoi</name>
    <dbReference type="NCBI Taxonomy" id="267567"/>
    <lineage>
        <taxon>Eukaryota</taxon>
        <taxon>Sar</taxon>
        <taxon>Stramenopiles</taxon>
        <taxon>Ochrophyta</taxon>
        <taxon>Bacillariophyta</taxon>
        <taxon>Coscinodiscophyceae</taxon>
        <taxon>Thalassiosirophycidae</taxon>
        <taxon>Thalassiosirales</taxon>
        <taxon>Skeletonemataceae</taxon>
        <taxon>Skeletonema</taxon>
        <taxon>Skeletonema marinoi-dohrnii complex</taxon>
    </lineage>
</organism>
<sequence length="142" mass="16134">MACSVSSSSDLSTVEVQTEIPNSNSAQTAGDADTPSIETGPSSNRKGWWMPSENQQLQQQSTTPKTTPEQKNKKRSSTRIRTKFQIEALTVELSKLRQENQFLKETWHRIQQTEQPKSNDHIGGDILEERMRDLHLEKLEVP</sequence>
<evidence type="ECO:0000313" key="3">
    <source>
        <dbReference type="Proteomes" id="UP001224775"/>
    </source>
</evidence>
<feature type="region of interest" description="Disordered" evidence="1">
    <location>
        <begin position="1"/>
        <end position="80"/>
    </location>
</feature>
<dbReference type="AlphaFoldDB" id="A0AAD8YFY3"/>
<evidence type="ECO:0000313" key="2">
    <source>
        <dbReference type="EMBL" id="KAK1744335.1"/>
    </source>
</evidence>
<evidence type="ECO:0000256" key="1">
    <source>
        <dbReference type="SAM" id="MobiDB-lite"/>
    </source>
</evidence>
<comment type="caution">
    <text evidence="2">The sequence shown here is derived from an EMBL/GenBank/DDBJ whole genome shotgun (WGS) entry which is preliminary data.</text>
</comment>
<dbReference type="EMBL" id="JATAAI010000007">
    <property type="protein sequence ID" value="KAK1744335.1"/>
    <property type="molecule type" value="Genomic_DNA"/>
</dbReference>
<feature type="compositionally biased region" description="Polar residues" evidence="1">
    <location>
        <begin position="52"/>
        <end position="69"/>
    </location>
</feature>
<feature type="compositionally biased region" description="Polar residues" evidence="1">
    <location>
        <begin position="14"/>
        <end position="28"/>
    </location>
</feature>
<feature type="compositionally biased region" description="Polar residues" evidence="1">
    <location>
        <begin position="36"/>
        <end position="45"/>
    </location>
</feature>
<accession>A0AAD8YFY3</accession>
<protein>
    <submittedName>
        <fullName evidence="2">Uncharacterized protein</fullName>
    </submittedName>
</protein>
<dbReference type="Proteomes" id="UP001224775">
    <property type="component" value="Unassembled WGS sequence"/>
</dbReference>
<gene>
    <name evidence="2" type="ORF">QTG54_004868</name>
</gene>
<proteinExistence type="predicted"/>
<name>A0AAD8YFY3_9STRA</name>
<feature type="compositionally biased region" description="Low complexity" evidence="1">
    <location>
        <begin position="1"/>
        <end position="12"/>
    </location>
</feature>